<protein>
    <recommendedName>
        <fullName evidence="1">RNA-dependent RNA polymerase</fullName>
        <ecNumber evidence="1">2.7.7.48</ecNumber>
    </recommendedName>
</protein>
<dbReference type="Proteomes" id="UP000663853">
    <property type="component" value="Unassembled WGS sequence"/>
</dbReference>
<proteinExistence type="inferred from homology"/>
<organism evidence="4 5">
    <name type="scientific">Rhizoctonia solani</name>
    <dbReference type="NCBI Taxonomy" id="456999"/>
    <lineage>
        <taxon>Eukaryota</taxon>
        <taxon>Fungi</taxon>
        <taxon>Dikarya</taxon>
        <taxon>Basidiomycota</taxon>
        <taxon>Agaricomycotina</taxon>
        <taxon>Agaricomycetes</taxon>
        <taxon>Cantharellales</taxon>
        <taxon>Ceratobasidiaceae</taxon>
        <taxon>Rhizoctonia</taxon>
    </lineage>
</organism>
<comment type="catalytic activity">
    <reaction evidence="1">
        <text>RNA(n) + a ribonucleoside 5'-triphosphate = RNA(n+1) + diphosphate</text>
        <dbReference type="Rhea" id="RHEA:21248"/>
        <dbReference type="Rhea" id="RHEA-COMP:14527"/>
        <dbReference type="Rhea" id="RHEA-COMP:17342"/>
        <dbReference type="ChEBI" id="CHEBI:33019"/>
        <dbReference type="ChEBI" id="CHEBI:61557"/>
        <dbReference type="ChEBI" id="CHEBI:140395"/>
        <dbReference type="EC" id="2.7.7.48"/>
    </reaction>
</comment>
<dbReference type="GO" id="GO:0030422">
    <property type="term" value="P:siRNA processing"/>
    <property type="evidence" value="ECO:0007669"/>
    <property type="project" value="TreeGrafter"/>
</dbReference>
<evidence type="ECO:0000313" key="4">
    <source>
        <dbReference type="EMBL" id="CAE6411853.1"/>
    </source>
</evidence>
<name>A0A8H2X0G1_9AGAM</name>
<reference evidence="4" key="1">
    <citation type="submission" date="2021-01" db="EMBL/GenBank/DDBJ databases">
        <authorList>
            <person name="Kaushik A."/>
        </authorList>
    </citation>
    <scope>NUCLEOTIDE SEQUENCE</scope>
    <source>
        <strain evidence="4">AG6-10EEA</strain>
    </source>
</reference>
<keyword evidence="1" id="KW-0548">Nucleotidyltransferase</keyword>
<evidence type="ECO:0000256" key="2">
    <source>
        <dbReference type="SAM" id="MobiDB-lite"/>
    </source>
</evidence>
<dbReference type="Pfam" id="PF05183">
    <property type="entry name" value="RdRP"/>
    <property type="match status" value="1"/>
</dbReference>
<dbReference type="PANTHER" id="PTHR23079:SF55">
    <property type="entry name" value="RNA-DIRECTED RNA POLYMERASE"/>
    <property type="match status" value="1"/>
</dbReference>
<dbReference type="GO" id="GO:0031380">
    <property type="term" value="C:nuclear RNA-directed RNA polymerase complex"/>
    <property type="evidence" value="ECO:0007669"/>
    <property type="project" value="TreeGrafter"/>
</dbReference>
<dbReference type="AlphaFoldDB" id="A0A8H2X0G1"/>
<dbReference type="InterPro" id="IPR057596">
    <property type="entry name" value="RDRP_core"/>
</dbReference>
<evidence type="ECO:0000259" key="3">
    <source>
        <dbReference type="Pfam" id="PF05183"/>
    </source>
</evidence>
<feature type="region of interest" description="Disordered" evidence="2">
    <location>
        <begin position="9"/>
        <end position="68"/>
    </location>
</feature>
<dbReference type="GO" id="GO:0003723">
    <property type="term" value="F:RNA binding"/>
    <property type="evidence" value="ECO:0007669"/>
    <property type="project" value="UniProtKB-KW"/>
</dbReference>
<dbReference type="EC" id="2.7.7.48" evidence="1"/>
<evidence type="ECO:0000313" key="5">
    <source>
        <dbReference type="Proteomes" id="UP000663853"/>
    </source>
</evidence>
<keyword evidence="1" id="KW-0694">RNA-binding</keyword>
<accession>A0A8H2X0G1</accession>
<comment type="similarity">
    <text evidence="1">Belongs to the RdRP family.</text>
</comment>
<dbReference type="EMBL" id="CAJMXA010000025">
    <property type="protein sequence ID" value="CAE6411853.1"/>
    <property type="molecule type" value="Genomic_DNA"/>
</dbReference>
<feature type="domain" description="RDRP core" evidence="3">
    <location>
        <begin position="263"/>
        <end position="874"/>
    </location>
</feature>
<keyword evidence="1" id="KW-0696">RNA-directed RNA polymerase</keyword>
<dbReference type="InterPro" id="IPR007855">
    <property type="entry name" value="RDRP"/>
</dbReference>
<evidence type="ECO:0000256" key="1">
    <source>
        <dbReference type="RuleBase" id="RU363098"/>
    </source>
</evidence>
<sequence>MLLNKLKMMYDTLNQRPDRVDQQRSSPSVADKNPETEDLPPLNLDMPGKYESDSPVPEAIGEDGDEYSDGMETDTDRLTAQFEGTQLDSEEDEDRMEYIEIQEGTGAGTTSQGLTEVDPEDPTHTIPPDIHEVAFSPQHIKAFDETGVSWAIQWEIARYVTSYPNFTWDHVPIHVASQLCGPSADRAPSLADILLKGEPLFVEYYKRERAMRQPILMSPWEEFDREETYIRDNTRGTSIENPAGKVQQRIRLDISKSGGTLDFRFTLEQPTKSKSCRFSRFLGSRRLVECHFSMKHAREHKQAIIEFFVNKKLLINGRLFQAFYGHQGKVNLVEINQDFYREPLSELGDDNRLSLSDFIAWHNNLHLNSNQTINKWVSRFALGFSTSQPGLVFQPENINFIEDIYAVGKDKASAGSHEIMTDGCGFLNYAALKAIQENMAWEGFSTCVQARIAGAKGLFMLHPEHRDPSEKPKIWMRSSQVKIQLNPNREKWSLAHFILDVLSGSLVPETSSITFEMIVSLSENGVPDEVLVKLLRDTIEREARSMEPSSKPHGAQILYDSIYATHRVLQSRLRQVISPDAHRAQALMELENEEDDEVVGLAKWEAGPDPFSGQPASSQEQVLGWLQSGFAPTDRFVMEKLVYLQKKLMTAAVNKYRIAVPGSVRAFIVPDPLGVLDEGEVFFASSQPVQTSRSGLTHCITGPVLVSRNPCIQISDTRKVVAVNNHELWSRSYFDVIVFSTKGSRSLASLLSGGDYDGDTVVMIWDESITTPFRNAHMKFADPDTNFERVNFHKSKEMLRDIKAQTELGKMDITPRLVKALLQNIAPNQLGVYNMFYRNCAYINGLNHPETARLGHMFTQCLDAVKSGLVVQEEVYAADRRAWDKEPPTCFPSKIERDDSRGQKLRLPSRKIGRRFILEVLQEVATYETEGYRKKLSEMRDKCNSSYSMDQDLIRPLNEAEARVRKHPQFKGELEGIKGHVKAFRGHFIQARNNMGHYSTQARYGRRVKKLTIGAEQEIIRAVSEDYSQQLPAGLAIFSDSEVRSIAASYAYQEDFARGIFGFCFAVAWAELCSIKARSSGGAFVTLTSGFIESLAIHRKMAKVFREMEEEEFDEDVV</sequence>
<gene>
    <name evidence="4" type="ORF">RDB_LOCUS1626</name>
</gene>
<comment type="caution">
    <text evidence="4">The sequence shown here is derived from an EMBL/GenBank/DDBJ whole genome shotgun (WGS) entry which is preliminary data.</text>
</comment>
<dbReference type="PANTHER" id="PTHR23079">
    <property type="entry name" value="RNA-DEPENDENT RNA POLYMERASE"/>
    <property type="match status" value="1"/>
</dbReference>
<dbReference type="GO" id="GO:0003968">
    <property type="term" value="F:RNA-directed RNA polymerase activity"/>
    <property type="evidence" value="ECO:0007669"/>
    <property type="project" value="UniProtKB-KW"/>
</dbReference>
<keyword evidence="1" id="KW-0808">Transferase</keyword>